<dbReference type="VEuPathDB" id="FungiDB:VP01_2217g2"/>
<keyword evidence="3" id="KW-1185">Reference proteome</keyword>
<keyword evidence="1" id="KW-0472">Membrane</keyword>
<proteinExistence type="predicted"/>
<accession>A0A0L6V8P5</accession>
<evidence type="ECO:0000313" key="2">
    <source>
        <dbReference type="EMBL" id="KNZ57186.1"/>
    </source>
</evidence>
<dbReference type="AlphaFoldDB" id="A0A0L6V8P5"/>
<dbReference type="Proteomes" id="UP000037035">
    <property type="component" value="Unassembled WGS sequence"/>
</dbReference>
<dbReference type="EMBL" id="LAVV01007078">
    <property type="protein sequence ID" value="KNZ57186.1"/>
    <property type="molecule type" value="Genomic_DNA"/>
</dbReference>
<evidence type="ECO:0000313" key="3">
    <source>
        <dbReference type="Proteomes" id="UP000037035"/>
    </source>
</evidence>
<organism evidence="2 3">
    <name type="scientific">Puccinia sorghi</name>
    <dbReference type="NCBI Taxonomy" id="27349"/>
    <lineage>
        <taxon>Eukaryota</taxon>
        <taxon>Fungi</taxon>
        <taxon>Dikarya</taxon>
        <taxon>Basidiomycota</taxon>
        <taxon>Pucciniomycotina</taxon>
        <taxon>Pucciniomycetes</taxon>
        <taxon>Pucciniales</taxon>
        <taxon>Pucciniaceae</taxon>
        <taxon>Puccinia</taxon>
    </lineage>
</organism>
<sequence>MLSFVYFGPPQLSVYIMSSAAATAETRSYCLAYKDSIPHSLTQSEGNVQWRSLKMMILLNSPLLFFYMRILYDSLHFTTFPSLCFHSITSSTSQPSTQLPHQSHPQIPSHCPESLQSLSLLVRSQPRNHFILVLSTNPLFPQSCFIHPPNPSMPVSFILSFLVILVFTVVPSVMFKRWQPMWVILTFCAICFQQSISGDKALILNIAIKSSFRVLSCGVGLEAPVGFWFSLPPLKQRDFEQKQVPNNIYWPSKQDFFWNTYFLASLIMVVQIINGLATCIRSNLFFLSLVEASDEVSSFLAVLFQHESFWKGRVHVDGYGLEKQ</sequence>
<gene>
    <name evidence="2" type="ORF">VP01_2217g2</name>
</gene>
<keyword evidence="1" id="KW-1133">Transmembrane helix</keyword>
<evidence type="ECO:0000256" key="1">
    <source>
        <dbReference type="SAM" id="Phobius"/>
    </source>
</evidence>
<comment type="caution">
    <text evidence="2">The sequence shown here is derived from an EMBL/GenBank/DDBJ whole genome shotgun (WGS) entry which is preliminary data.</text>
</comment>
<reference evidence="2 3" key="1">
    <citation type="submission" date="2015-08" db="EMBL/GenBank/DDBJ databases">
        <title>Next Generation Sequencing and Analysis of the Genome of Puccinia sorghi L Schw, the Causal Agent of Maize Common Rust.</title>
        <authorList>
            <person name="Rochi L."/>
            <person name="Burguener G."/>
            <person name="Darino M."/>
            <person name="Turjanski A."/>
            <person name="Kreff E."/>
            <person name="Dieguez M.J."/>
            <person name="Sacco F."/>
        </authorList>
    </citation>
    <scope>NUCLEOTIDE SEQUENCE [LARGE SCALE GENOMIC DNA]</scope>
    <source>
        <strain evidence="2 3">RO10H11247</strain>
    </source>
</reference>
<feature type="transmembrane region" description="Helical" evidence="1">
    <location>
        <begin position="155"/>
        <end position="175"/>
    </location>
</feature>
<name>A0A0L6V8P5_9BASI</name>
<feature type="transmembrane region" description="Helical" evidence="1">
    <location>
        <begin position="256"/>
        <end position="277"/>
    </location>
</feature>
<protein>
    <submittedName>
        <fullName evidence="2">Uncharacterized protein</fullName>
    </submittedName>
</protein>
<keyword evidence="1" id="KW-0812">Transmembrane</keyword>